<gene>
    <name evidence="1" type="ORF">CVT24_000416</name>
</gene>
<dbReference type="OrthoDB" id="3133596at2759"/>
<proteinExistence type="predicted"/>
<evidence type="ECO:0008006" key="3">
    <source>
        <dbReference type="Google" id="ProtNLM"/>
    </source>
</evidence>
<evidence type="ECO:0000313" key="2">
    <source>
        <dbReference type="Proteomes" id="UP000284842"/>
    </source>
</evidence>
<sequence length="134" mass="15821">MGLPKLVILPPVPPELREAAALVDPNEQRCLIENRSKGTTVELAHVYDRDYTAEKEMMDGIEWCWGIRRGSLNFDTSRNMFFLDVSVFKLYRKRKWVLIPEEHVVDRYLNQRAKPLIRPQMQALKFEVWHSHSI</sequence>
<comment type="caution">
    <text evidence="1">The sequence shown here is derived from an EMBL/GenBank/DDBJ whole genome shotgun (WGS) entry which is preliminary data.</text>
</comment>
<protein>
    <recommendedName>
        <fullName evidence="3">HNH nuclease domain-containing protein</fullName>
    </recommendedName>
</protein>
<evidence type="ECO:0000313" key="1">
    <source>
        <dbReference type="EMBL" id="PPQ80317.1"/>
    </source>
</evidence>
<reference evidence="1 2" key="1">
    <citation type="journal article" date="2018" name="Evol. Lett.">
        <title>Horizontal gene cluster transfer increased hallucinogenic mushroom diversity.</title>
        <authorList>
            <person name="Reynolds H.T."/>
            <person name="Vijayakumar V."/>
            <person name="Gluck-Thaler E."/>
            <person name="Korotkin H.B."/>
            <person name="Matheny P.B."/>
            <person name="Slot J.C."/>
        </authorList>
    </citation>
    <scope>NUCLEOTIDE SEQUENCE [LARGE SCALE GENOMIC DNA]</scope>
    <source>
        <strain evidence="1 2">2629</strain>
    </source>
</reference>
<dbReference type="AlphaFoldDB" id="A0A409WP88"/>
<name>A0A409WP88_9AGAR</name>
<dbReference type="EMBL" id="NHTK01005369">
    <property type="protein sequence ID" value="PPQ80317.1"/>
    <property type="molecule type" value="Genomic_DNA"/>
</dbReference>
<dbReference type="InParanoid" id="A0A409WP88"/>
<dbReference type="Proteomes" id="UP000284842">
    <property type="component" value="Unassembled WGS sequence"/>
</dbReference>
<accession>A0A409WP88</accession>
<keyword evidence="2" id="KW-1185">Reference proteome</keyword>
<organism evidence="1 2">
    <name type="scientific">Panaeolus cyanescens</name>
    <dbReference type="NCBI Taxonomy" id="181874"/>
    <lineage>
        <taxon>Eukaryota</taxon>
        <taxon>Fungi</taxon>
        <taxon>Dikarya</taxon>
        <taxon>Basidiomycota</taxon>
        <taxon>Agaricomycotina</taxon>
        <taxon>Agaricomycetes</taxon>
        <taxon>Agaricomycetidae</taxon>
        <taxon>Agaricales</taxon>
        <taxon>Agaricineae</taxon>
        <taxon>Galeropsidaceae</taxon>
        <taxon>Panaeolus</taxon>
    </lineage>
</organism>